<evidence type="ECO:0000256" key="1">
    <source>
        <dbReference type="SAM" id="Phobius"/>
    </source>
</evidence>
<keyword evidence="4" id="KW-1185">Reference proteome</keyword>
<reference evidence="3 4" key="1">
    <citation type="submission" date="2023-07" db="EMBL/GenBank/DDBJ databases">
        <title>Sorghum-associated microbial communities from plants grown in Nebraska, USA.</title>
        <authorList>
            <person name="Schachtman D."/>
        </authorList>
    </citation>
    <scope>NUCLEOTIDE SEQUENCE [LARGE SCALE GENOMIC DNA]</scope>
    <source>
        <strain evidence="3 4">BE332</strain>
    </source>
</reference>
<dbReference type="EMBL" id="JAUSVB010000005">
    <property type="protein sequence ID" value="MDQ0375076.1"/>
    <property type="molecule type" value="Genomic_DNA"/>
</dbReference>
<comment type="caution">
    <text evidence="3">The sequence shown here is derived from an EMBL/GenBank/DDBJ whole genome shotgun (WGS) entry which is preliminary data.</text>
</comment>
<accession>A0ABU0EII1</accession>
<dbReference type="PANTHER" id="PTHR36834:SF2">
    <property type="entry name" value="MEMBRANE PROTEIN"/>
    <property type="match status" value="1"/>
</dbReference>
<keyword evidence="1" id="KW-0472">Membrane</keyword>
<organism evidence="3 4">
    <name type="scientific">Cellulomonas humilata</name>
    <dbReference type="NCBI Taxonomy" id="144055"/>
    <lineage>
        <taxon>Bacteria</taxon>
        <taxon>Bacillati</taxon>
        <taxon>Actinomycetota</taxon>
        <taxon>Actinomycetes</taxon>
        <taxon>Micrococcales</taxon>
        <taxon>Cellulomonadaceae</taxon>
        <taxon>Cellulomonas</taxon>
    </lineage>
</organism>
<dbReference type="RefSeq" id="WP_307493889.1">
    <property type="nucleotide sequence ID" value="NZ_JAUSVB010000005.1"/>
</dbReference>
<protein>
    <submittedName>
        <fullName evidence="3">Glycopeptide antibiotics resistance protein</fullName>
    </submittedName>
</protein>
<gene>
    <name evidence="3" type="ORF">J2X26_003406</name>
</gene>
<keyword evidence="1" id="KW-1133">Transmembrane helix</keyword>
<sequence>MTSTTQEAVAADARALPQARLVALFVVYLLLLTWAVLWKLELPWAGEAGWRIVKLVPFVATSGAGASTPFDVLANLALFVPLGLYLGLLVPSWRSWKVACAAAAASLGLEVAQYVLAVGSSDLTDVVVNTAGALLGLALVGRADCAVLTRVCAIGTVLAVLASALVVASPLRYGPPEDVRCTPSVPCGPPGAPRDGLPRDAVLTF</sequence>
<proteinExistence type="predicted"/>
<evidence type="ECO:0000259" key="2">
    <source>
        <dbReference type="Pfam" id="PF04892"/>
    </source>
</evidence>
<dbReference type="PANTHER" id="PTHR36834">
    <property type="entry name" value="MEMBRANE PROTEIN-RELATED"/>
    <property type="match status" value="1"/>
</dbReference>
<keyword evidence="1" id="KW-0812">Transmembrane</keyword>
<feature type="transmembrane region" description="Helical" evidence="1">
    <location>
        <begin position="147"/>
        <end position="168"/>
    </location>
</feature>
<dbReference type="Proteomes" id="UP001239626">
    <property type="component" value="Unassembled WGS sequence"/>
</dbReference>
<dbReference type="Pfam" id="PF04892">
    <property type="entry name" value="VanZ"/>
    <property type="match status" value="1"/>
</dbReference>
<evidence type="ECO:0000313" key="4">
    <source>
        <dbReference type="Proteomes" id="UP001239626"/>
    </source>
</evidence>
<evidence type="ECO:0000313" key="3">
    <source>
        <dbReference type="EMBL" id="MDQ0375076.1"/>
    </source>
</evidence>
<dbReference type="InterPro" id="IPR053150">
    <property type="entry name" value="Teicoplanin_resist-assoc"/>
</dbReference>
<dbReference type="InterPro" id="IPR006976">
    <property type="entry name" value="VanZ-like"/>
</dbReference>
<name>A0ABU0EII1_9CELL</name>
<feature type="transmembrane region" description="Helical" evidence="1">
    <location>
        <begin position="21"/>
        <end position="40"/>
    </location>
</feature>
<feature type="domain" description="VanZ-like" evidence="2">
    <location>
        <begin position="25"/>
        <end position="140"/>
    </location>
</feature>
<feature type="transmembrane region" description="Helical" evidence="1">
    <location>
        <begin position="72"/>
        <end position="91"/>
    </location>
</feature>